<dbReference type="PANTHER" id="PTHR24421">
    <property type="entry name" value="NITRATE/NITRITE SENSOR PROTEIN NARX-RELATED"/>
    <property type="match status" value="1"/>
</dbReference>
<dbReference type="CDD" id="cd16917">
    <property type="entry name" value="HATPase_UhpB-NarQ-NarX-like"/>
    <property type="match status" value="1"/>
</dbReference>
<evidence type="ECO:0000313" key="6">
    <source>
        <dbReference type="EMBL" id="CDS85506.1"/>
    </source>
</evidence>
<dbReference type="AlphaFoldDB" id="A0A069AZ16"/>
<feature type="transmembrane region" description="Helical" evidence="4">
    <location>
        <begin position="147"/>
        <end position="167"/>
    </location>
</feature>
<keyword evidence="2 8" id="KW-0418">Kinase</keyword>
<dbReference type="RefSeq" id="WP_021390315.1">
    <property type="nucleotide sequence ID" value="NZ_BBYB01000097.1"/>
</dbReference>
<keyword evidence="4" id="KW-1133">Transmembrane helix</keyword>
<dbReference type="EMBL" id="LK933249">
    <property type="protein sequence ID" value="CDT55566.1"/>
    <property type="molecule type" value="Genomic_DNA"/>
</dbReference>
<feature type="transmembrane region" description="Helical" evidence="4">
    <location>
        <begin position="268"/>
        <end position="287"/>
    </location>
</feature>
<evidence type="ECO:0000256" key="1">
    <source>
        <dbReference type="ARBA" id="ARBA00022679"/>
    </source>
</evidence>
<reference evidence="8" key="1">
    <citation type="submission" date="2014-07" db="EMBL/GenBank/DDBJ databases">
        <authorList>
            <person name="Monot Marc"/>
        </authorList>
    </citation>
    <scope>NUCLEOTIDE SEQUENCE</scope>
    <source>
        <strain evidence="8">7032989</strain>
        <strain evidence="6">7032994</strain>
    </source>
</reference>
<dbReference type="EMBL" id="LK932529">
    <property type="protein sequence ID" value="CDS89257.1"/>
    <property type="molecule type" value="Genomic_DNA"/>
</dbReference>
<evidence type="ECO:0000313" key="8">
    <source>
        <dbReference type="EMBL" id="CDT55566.1"/>
    </source>
</evidence>
<feature type="transmembrane region" description="Helical" evidence="4">
    <location>
        <begin position="63"/>
        <end position="83"/>
    </location>
</feature>
<name>A0A069AZ16_CLODI</name>
<organism evidence="8">
    <name type="scientific">Clostridioides difficile</name>
    <name type="common">Peptoclostridium difficile</name>
    <dbReference type="NCBI Taxonomy" id="1496"/>
    <lineage>
        <taxon>Bacteria</taxon>
        <taxon>Bacillati</taxon>
        <taxon>Bacillota</taxon>
        <taxon>Clostridia</taxon>
        <taxon>Peptostreptococcales</taxon>
        <taxon>Peptostreptococcaceae</taxon>
        <taxon>Clostridioides</taxon>
    </lineage>
</organism>
<protein>
    <submittedName>
        <fullName evidence="8">Putative sensor histidine kinase</fullName>
    </submittedName>
</protein>
<dbReference type="GO" id="GO:0016301">
    <property type="term" value="F:kinase activity"/>
    <property type="evidence" value="ECO:0007669"/>
    <property type="project" value="UniProtKB-KW"/>
</dbReference>
<dbReference type="SUPFAM" id="SSF55874">
    <property type="entry name" value="ATPase domain of HSP90 chaperone/DNA topoisomerase II/histidine kinase"/>
    <property type="match status" value="1"/>
</dbReference>
<keyword evidence="4" id="KW-0812">Transmembrane</keyword>
<gene>
    <name evidence="8" type="ORF">BN1095_560035</name>
    <name evidence="7" type="ORF">BN1096_740016</name>
    <name evidence="6" type="ORF">BN1097_500078</name>
</gene>
<feature type="domain" description="Histidine kinase/HSP90-like ATPase" evidence="5">
    <location>
        <begin position="419"/>
        <end position="517"/>
    </location>
</feature>
<evidence type="ECO:0000259" key="5">
    <source>
        <dbReference type="Pfam" id="PF02518"/>
    </source>
</evidence>
<dbReference type="GO" id="GO:0000160">
    <property type="term" value="P:phosphorelay signal transduction system"/>
    <property type="evidence" value="ECO:0007669"/>
    <property type="project" value="UniProtKB-KW"/>
</dbReference>
<evidence type="ECO:0000256" key="4">
    <source>
        <dbReference type="SAM" id="Phobius"/>
    </source>
</evidence>
<feature type="transmembrane region" description="Helical" evidence="4">
    <location>
        <begin position="31"/>
        <end position="51"/>
    </location>
</feature>
<feature type="transmembrane region" description="Helical" evidence="4">
    <location>
        <begin position="179"/>
        <end position="197"/>
    </location>
</feature>
<dbReference type="InterPro" id="IPR050482">
    <property type="entry name" value="Sensor_HK_TwoCompSys"/>
</dbReference>
<feature type="transmembrane region" description="Helical" evidence="4">
    <location>
        <begin position="209"/>
        <end position="226"/>
    </location>
</feature>
<feature type="transmembrane region" description="Helical" evidence="4">
    <location>
        <begin position="7"/>
        <end position="25"/>
    </location>
</feature>
<feature type="transmembrane region" description="Helical" evidence="4">
    <location>
        <begin position="89"/>
        <end position="111"/>
    </location>
</feature>
<keyword evidence="1" id="KW-0808">Transferase</keyword>
<dbReference type="InterPro" id="IPR003594">
    <property type="entry name" value="HATPase_dom"/>
</dbReference>
<dbReference type="InterPro" id="IPR036890">
    <property type="entry name" value="HATPase_C_sf"/>
</dbReference>
<keyword evidence="3" id="KW-0902">Two-component regulatory system</keyword>
<dbReference type="Gene3D" id="3.30.565.10">
    <property type="entry name" value="Histidine kinase-like ATPase, C-terminal domain"/>
    <property type="match status" value="1"/>
</dbReference>
<feature type="transmembrane region" description="Helical" evidence="4">
    <location>
        <begin position="123"/>
        <end position="141"/>
    </location>
</feature>
<evidence type="ECO:0000256" key="3">
    <source>
        <dbReference type="ARBA" id="ARBA00023012"/>
    </source>
</evidence>
<feature type="transmembrane region" description="Helical" evidence="4">
    <location>
        <begin position="246"/>
        <end position="262"/>
    </location>
</feature>
<keyword evidence="4" id="KW-0472">Membrane</keyword>
<accession>A0A069AZ16</accession>
<dbReference type="EMBL" id="LK932388">
    <property type="protein sequence ID" value="CDS85506.1"/>
    <property type="molecule type" value="Genomic_DNA"/>
</dbReference>
<evidence type="ECO:0000313" key="7">
    <source>
        <dbReference type="EMBL" id="CDS89257.1"/>
    </source>
</evidence>
<evidence type="ECO:0000256" key="2">
    <source>
        <dbReference type="ARBA" id="ARBA00022777"/>
    </source>
</evidence>
<proteinExistence type="predicted"/>
<sequence>MTNFNLKILFLGNYILSLLFMGISTSTETYMNIQSIIPLIISTLLLIDITYITSCNVRENNIISLFCGLLALDSWYLLLSFVTTPIGTIIFKILSTVIVYVSIKFIFLFLFQGSGYNFRKITDILLLITCIGAIVGAFISNRTYACMYGIQFVVSIISFFYIIFYHLKRVVFVIKSEKKPISISVFITIIGFLTYYFFTLRISNHIGNFGIYLTVLVFFMSIHGIALKENDSFPISTVFNIKQRAIFLFISILVISLVVLFANGNFSIILIAINVLFMLIFLCNIILEFNLRDKKNKVVKNSKYTFALEKLQQEEQLKTEFSNFLHDDILQNLLSIKNMMSKSYRPDVQDIIYETLNNLNTCIRKQMQDYHPVILKNLTVKENYQNLIESVSSSFPQKNICVSFKCSDTLFLVEPYDILIYRLIKELLTNVYKHSNGSHAWIALALEKNIIKLNINDNGVKNTSFKTPLDITKITFDTIKHKGIISIKEQVENLGGTISISDNIPHGVCVQITIPMKGDGSYKYFVS</sequence>
<dbReference type="Pfam" id="PF02518">
    <property type="entry name" value="HATPase_c"/>
    <property type="match status" value="1"/>
</dbReference>